<dbReference type="InterPro" id="IPR000073">
    <property type="entry name" value="AB_hydrolase_1"/>
</dbReference>
<feature type="region of interest" description="Disordered" evidence="4">
    <location>
        <begin position="1625"/>
        <end position="1649"/>
    </location>
</feature>
<evidence type="ECO:0000259" key="5">
    <source>
        <dbReference type="Pfam" id="PF12697"/>
    </source>
</evidence>
<reference evidence="6" key="1">
    <citation type="submission" date="2023-03" db="EMBL/GenBank/DDBJ databases">
        <title>Massive genome expansion in bonnet fungi (Mycena s.s.) driven by repeated elements and novel gene families across ecological guilds.</title>
        <authorList>
            <consortium name="Lawrence Berkeley National Laboratory"/>
            <person name="Harder C.B."/>
            <person name="Miyauchi S."/>
            <person name="Viragh M."/>
            <person name="Kuo A."/>
            <person name="Thoen E."/>
            <person name="Andreopoulos B."/>
            <person name="Lu D."/>
            <person name="Skrede I."/>
            <person name="Drula E."/>
            <person name="Henrissat B."/>
            <person name="Morin E."/>
            <person name="Kohler A."/>
            <person name="Barry K."/>
            <person name="LaButti K."/>
            <person name="Morin E."/>
            <person name="Salamov A."/>
            <person name="Lipzen A."/>
            <person name="Mereny Z."/>
            <person name="Hegedus B."/>
            <person name="Baldrian P."/>
            <person name="Stursova M."/>
            <person name="Weitz H."/>
            <person name="Taylor A."/>
            <person name="Grigoriev I.V."/>
            <person name="Nagy L.G."/>
            <person name="Martin F."/>
            <person name="Kauserud H."/>
        </authorList>
    </citation>
    <scope>NUCLEOTIDE SEQUENCE</scope>
    <source>
        <strain evidence="6">CBHHK182m</strain>
    </source>
</reference>
<dbReference type="InterPro" id="IPR002110">
    <property type="entry name" value="Ankyrin_rpt"/>
</dbReference>
<feature type="region of interest" description="Disordered" evidence="4">
    <location>
        <begin position="2196"/>
        <end position="2216"/>
    </location>
</feature>
<dbReference type="EMBL" id="JARKIB010000102">
    <property type="protein sequence ID" value="KAJ7740563.1"/>
    <property type="molecule type" value="Genomic_DNA"/>
</dbReference>
<dbReference type="InterPro" id="IPR029058">
    <property type="entry name" value="AB_hydrolase_fold"/>
</dbReference>
<evidence type="ECO:0000256" key="1">
    <source>
        <dbReference type="ARBA" id="ARBA00022737"/>
    </source>
</evidence>
<feature type="compositionally biased region" description="Basic and acidic residues" evidence="4">
    <location>
        <begin position="1084"/>
        <end position="1107"/>
    </location>
</feature>
<dbReference type="PROSITE" id="PS50088">
    <property type="entry name" value="ANK_REPEAT"/>
    <property type="match status" value="2"/>
</dbReference>
<feature type="region of interest" description="Disordered" evidence="4">
    <location>
        <begin position="439"/>
        <end position="465"/>
    </location>
</feature>
<keyword evidence="2 3" id="KW-0040">ANK repeat</keyword>
<evidence type="ECO:0000313" key="7">
    <source>
        <dbReference type="Proteomes" id="UP001215598"/>
    </source>
</evidence>
<dbReference type="Pfam" id="PF12697">
    <property type="entry name" value="Abhydrolase_6"/>
    <property type="match status" value="1"/>
</dbReference>
<feature type="repeat" description="ANK" evidence="3">
    <location>
        <begin position="1052"/>
        <end position="1077"/>
    </location>
</feature>
<dbReference type="Gene3D" id="3.40.50.1820">
    <property type="entry name" value="alpha/beta hydrolase"/>
    <property type="match status" value="1"/>
</dbReference>
<proteinExistence type="predicted"/>
<protein>
    <recommendedName>
        <fullName evidence="5">AB hydrolase-1 domain-containing protein</fullName>
    </recommendedName>
</protein>
<feature type="region of interest" description="Disordered" evidence="4">
    <location>
        <begin position="1084"/>
        <end position="1151"/>
    </location>
</feature>
<dbReference type="SMART" id="SM00248">
    <property type="entry name" value="ANK"/>
    <property type="match status" value="12"/>
</dbReference>
<accession>A0AAD7IDD9</accession>
<name>A0AAD7IDD9_9AGAR</name>
<keyword evidence="7" id="KW-1185">Reference proteome</keyword>
<evidence type="ECO:0000256" key="3">
    <source>
        <dbReference type="PROSITE-ProRule" id="PRU00023"/>
    </source>
</evidence>
<dbReference type="Gene3D" id="1.25.40.20">
    <property type="entry name" value="Ankyrin repeat-containing domain"/>
    <property type="match status" value="4"/>
</dbReference>
<dbReference type="Proteomes" id="UP001215598">
    <property type="component" value="Unassembled WGS sequence"/>
</dbReference>
<feature type="domain" description="AB hydrolase-1" evidence="5">
    <location>
        <begin position="2406"/>
        <end position="2683"/>
    </location>
</feature>
<feature type="repeat" description="ANK" evidence="3">
    <location>
        <begin position="1170"/>
        <end position="1202"/>
    </location>
</feature>
<organism evidence="6 7">
    <name type="scientific">Mycena metata</name>
    <dbReference type="NCBI Taxonomy" id="1033252"/>
    <lineage>
        <taxon>Eukaryota</taxon>
        <taxon>Fungi</taxon>
        <taxon>Dikarya</taxon>
        <taxon>Basidiomycota</taxon>
        <taxon>Agaricomycotina</taxon>
        <taxon>Agaricomycetes</taxon>
        <taxon>Agaricomycetidae</taxon>
        <taxon>Agaricales</taxon>
        <taxon>Marasmiineae</taxon>
        <taxon>Mycenaceae</taxon>
        <taxon>Mycena</taxon>
    </lineage>
</organism>
<feature type="compositionally biased region" description="Acidic residues" evidence="4">
    <location>
        <begin position="2206"/>
        <end position="2216"/>
    </location>
</feature>
<dbReference type="SUPFAM" id="SSF53474">
    <property type="entry name" value="alpha/beta-Hydrolases"/>
    <property type="match status" value="1"/>
</dbReference>
<dbReference type="InterPro" id="IPR036770">
    <property type="entry name" value="Ankyrin_rpt-contain_sf"/>
</dbReference>
<sequence>MLRISARHNFHLTPTPMSSKTHPCLRGILPTSLTQPGLTAKPCHFTLNNTNHISGYPYDITPFQGERQSHKSIRYHVPYCEISGRGPPPDDLTNGTLGDIYIDLSPEAYAVYGKVAESESGSAWKRWFDPQPKGRDDAVIVKHPYIGNRLLWCSPASGITWFAAHAVRVMQDRARKARLVSGVEGKTEAAKWKEAATVIGMSLSPFRGKGAYPQARRSTSPFSAALESREASPVIGKRKTRGQGALEESGSRSTAIFLDGERYKVVLRGLAQRLEAERNELAEDLCALEEYLASNPSSALDVPQSKEFSEWVQKIVSDGINSYRQELDPSVREYCDLKAELVAAETQRSNEESILEDVQISLGLVISEHKRLKNQSCPPIQFLPYISGAFAVVASVASKPAGRNRLSSGIPSTARPRVTMVTTLHLKLISESQISPGFLGAHPDANGAGRARTSGPTQPKQENPRFGNSGCAHHSPFGCHGRSPRKMARIQTAEAQSFIQRVLDSPKGPGVLLDPILKPSLEDETELRRLFATDKAHARLSNPYVGLVDVFNAPADIRITRERVVKDETDLSAHYVMPLSELNRRKEGTPSMVPDIDEFKKNWGVFSEGSLSQLSDWNNVVAAGGAVLACLTPLSEDAKVSKRSMRKYYHSAAYPTSDVDLFLWGLTSEQAEVKITKIYEAVRDSVPWDVTCVRTKHTVSIHSQYPYRSVQIVLRLYSSPAEILAGFDIDAPCCAYDGNRVYANPRAIIAQMRQCNTVDMTRRSPSYEVRLSKYSARAFEVYVPSLSRADIDPTIYERSIVRVTGLARLLVLEKLTSTDVRFAFLESRRTLRGRPNPLNQYNRRSKRKFKGDLKAEAMAIGGLEMNDYDVASLHIPYGPGWDARRIDKLVYQTDLGMNSTFNPKNKGRRLHRHPAFFGTIEECMEDCCEHCPAPIDDDERKLQADKDEGYIRGRISFIQDDPGRQTLSGSFNPVDVGEWSAQVYIGPTERFFTAIAIHDRAGVARMLAEGQDVNSRDHVGRAPLHVAIICRAADIACDLVDAGARMTARLVDGRTSLHLAVQVDLLPVVKKLLERSVVNAEQAPKDVDADEKGVVVEAERERERASSEDDWSSEDDVDASDEGDGDSEGDEGKPKTNANANEAPTNVGDLPEDEADLPDVFDINLADWDFAFTALSYAIVFGSVPVVEALLNAGADVKLASQVKGSSHAVLPLTLTVLSEDDERLCGIAERLISAGASCSSAAGDTLLTIFHQAVVSNRPNLVSTFLRCDLNGKTALHYPVIDWSGAVLPLVAAVETRNYSVLAAMVAHGVKMVVSQEDIERVYAASSQFSHAPHKEAFNPVETALAQHDDVARLLIDLGANYNLGVKRAVSQNSRPDDRRTLVDWVQYALTTLGERIATLDAQINPPEPVAPEPVSGWKGYVQKCNYDVAVRRAKSRKEMKKKEELGYQETTRNKLIGIREYFADMQKLLLEREAKSWSSIYPDSASTASDSKIDLSGTLFGRILGSKTTANSTEYVLMKESWDQEAIAAYLNPLYDELFEACFTGANQKIEELCLPAETPKKDATLLQVAVSVAHEGGNRYSRTGLTPLFAAIAGRHWDTARLIVAIAAAQYKPKAKTERFSTSAINLDDDSDNESDGSDGSDDTIEQDGINFVDIASRPSTVECEVHPRGLLLPGNVGNREPFSKAINDDDLEAFVNVFNLYKHSPKHVDLSPQLLDSLLFHDRAEMLDEYIRRTGAGITIQKVHHESEEDVPAINDKNKVYLGLTVHGKKRTDLAKLNDPNAAQHEDKVEVPLVWSAVSKGAINILNYLLSDRPLAAYKFYASNNISDTARLLKRTTDLAKVLPEWLGWRMTQLGESPLTAALVSNKRLEMVKYLFEKSPRLMASALHERLKFLGLNPLMIAVQVGCDADLIDFLLAKGVSPAQNDQTRGFNIFHYMCKKNCHELLEHLLNKLPRDVVEVLLAQQSKGRLNTPLHLCAKQGFKKAVKLIVEFSKATALVRDVDGSIPLHCAVRLGFPETIQILIDAAPSGLYMENGVGEAPLEIAVLQDLIVRNQQLANQRGRGFNGVELQNPGADQPPRLDIDQLEAELPKFRTTLEALVGSGVLERTAKPAVDMFAFAEQMEWKLVAAKEARNVDSVVDSRAESGDSAKALANVKAAMNVVDGHRELVHLVDVQTSVQSSLLHAAPVQISSRSKAKQEEEGLAPEEDSEQTELRSSFVYVSFTNDDTCTSSNLVGFGPAFTISILAVRRLIGPNPSMPNLITICKLDSQPLWFGRSSSPMRNQFTYTAATQLEHSQHTGLNKDLRLGAFQNEFHPPFQPLLCILPPRALVKGSRSEFSLVGADGYFEVPVSREAYFCRGSMLEEAVTYPPSGGYPLYLTAKRYWLPAFEANASDPAALTLICLHATSFQKESWMPTLEAIFSLAAAEDSQVKIREAWCLDCPNHGASAEMNAATLLQPEFYLNFSCEKYAQAAHHFLSVGPDQGARVDFRTRNLVAIGHSLGGVAITMLQDIQPLFPFSSLILIEPLLSPAGSHHLRSLRELLVKGAYERRDVWPDKQHAMLTLQDRSRTAKWDPRILQIFVKYGIVEHPGAQFAEGAYPGVTLACHVPRPRRRDKAHANSEQVLSGRIPVHLILGSVADFVPKPVHKELINGRNWASTTSIEGAGHLIVQEVPDRLGKAICDALALNIRLRSRL</sequence>
<dbReference type="Pfam" id="PF12796">
    <property type="entry name" value="Ank_2"/>
    <property type="match status" value="1"/>
</dbReference>
<evidence type="ECO:0000313" key="6">
    <source>
        <dbReference type="EMBL" id="KAJ7740563.1"/>
    </source>
</evidence>
<dbReference type="PANTHER" id="PTHR24198:SF165">
    <property type="entry name" value="ANKYRIN REPEAT-CONTAINING PROTEIN-RELATED"/>
    <property type="match status" value="1"/>
</dbReference>
<evidence type="ECO:0000256" key="2">
    <source>
        <dbReference type="ARBA" id="ARBA00023043"/>
    </source>
</evidence>
<feature type="compositionally biased region" description="Acidic residues" evidence="4">
    <location>
        <begin position="1108"/>
        <end position="1129"/>
    </location>
</feature>
<dbReference type="PANTHER" id="PTHR24198">
    <property type="entry name" value="ANKYRIN REPEAT AND PROTEIN KINASE DOMAIN-CONTAINING PROTEIN"/>
    <property type="match status" value="1"/>
</dbReference>
<dbReference type="SUPFAM" id="SSF48403">
    <property type="entry name" value="Ankyrin repeat"/>
    <property type="match status" value="3"/>
</dbReference>
<keyword evidence="1" id="KW-0677">Repeat</keyword>
<gene>
    <name evidence="6" type="ORF">B0H16DRAFT_1464799</name>
</gene>
<feature type="compositionally biased region" description="Acidic residues" evidence="4">
    <location>
        <begin position="1630"/>
        <end position="1649"/>
    </location>
</feature>
<evidence type="ECO:0000256" key="4">
    <source>
        <dbReference type="SAM" id="MobiDB-lite"/>
    </source>
</evidence>
<dbReference type="PROSITE" id="PS50297">
    <property type="entry name" value="ANK_REP_REGION"/>
    <property type="match status" value="2"/>
</dbReference>
<comment type="caution">
    <text evidence="6">The sequence shown here is derived from an EMBL/GenBank/DDBJ whole genome shotgun (WGS) entry which is preliminary data.</text>
</comment>